<dbReference type="OrthoDB" id="9795554at2"/>
<evidence type="ECO:0000313" key="4">
    <source>
        <dbReference type="EMBL" id="PQJ29453.1"/>
    </source>
</evidence>
<gene>
    <name evidence="4" type="ORF">BSZ32_13785</name>
</gene>
<name>A0A2S7U5J8_9BACT</name>
<sequence length="293" mass="32428">MNRRDFIIRTAAGTACAGLPIQMLAKGTRGGAAQPPLHTADFSSFAEQDTLDLFLLVGQSNIKGRGAIEMKPVENMNILFFHSKQQQWNVARDPLHAQGTPDRIDGSDNSGTGPGMSFAHTLAQQDAKLKIGLIPAAVGGAPIGSYGKDKKLYQRSLELTRQAVEEVAKHSKIKTRIKAILWLQGESDSTKPLYESYEGKLLDMIDRYRSDLKNPSLPFVACTLGSYINKGPFQYVKETNKVLLGLPEKRKHTACIDARDLKGHIGDKLHYDTESQIEIGKRFAAFYLRLTKK</sequence>
<dbReference type="InterPro" id="IPR005181">
    <property type="entry name" value="SASA"/>
</dbReference>
<keyword evidence="1" id="KW-0378">Hydrolase</keyword>
<evidence type="ECO:0000256" key="1">
    <source>
        <dbReference type="ARBA" id="ARBA00022801"/>
    </source>
</evidence>
<feature type="domain" description="Sialate O-acetylesterase" evidence="3">
    <location>
        <begin position="51"/>
        <end position="288"/>
    </location>
</feature>
<dbReference type="InterPro" id="IPR052940">
    <property type="entry name" value="Carb_Esterase_6"/>
</dbReference>
<dbReference type="SUPFAM" id="SSF52266">
    <property type="entry name" value="SGNH hydrolase"/>
    <property type="match status" value="1"/>
</dbReference>
<dbReference type="InterPro" id="IPR036514">
    <property type="entry name" value="SGNH_hydro_sf"/>
</dbReference>
<reference evidence="4 5" key="1">
    <citation type="submission" date="2016-12" db="EMBL/GenBank/DDBJ databases">
        <title>Study of bacterial adaptation to deep sea.</title>
        <authorList>
            <person name="Song J."/>
            <person name="Yoshizawa S."/>
            <person name="Kogure K."/>
        </authorList>
    </citation>
    <scope>NUCLEOTIDE SEQUENCE [LARGE SCALE GENOMIC DNA]</scope>
    <source>
        <strain evidence="4 5">SAORIC-165</strain>
    </source>
</reference>
<accession>A0A2S7U5J8</accession>
<organism evidence="4 5">
    <name type="scientific">Rubritalea profundi</name>
    <dbReference type="NCBI Taxonomy" id="1658618"/>
    <lineage>
        <taxon>Bacteria</taxon>
        <taxon>Pseudomonadati</taxon>
        <taxon>Verrucomicrobiota</taxon>
        <taxon>Verrucomicrobiia</taxon>
        <taxon>Verrucomicrobiales</taxon>
        <taxon>Rubritaleaceae</taxon>
        <taxon>Rubritalea</taxon>
    </lineage>
</organism>
<evidence type="ECO:0000256" key="2">
    <source>
        <dbReference type="SAM" id="MobiDB-lite"/>
    </source>
</evidence>
<evidence type="ECO:0000313" key="5">
    <source>
        <dbReference type="Proteomes" id="UP000239907"/>
    </source>
</evidence>
<protein>
    <recommendedName>
        <fullName evidence="3">Sialate O-acetylesterase domain-containing protein</fullName>
    </recommendedName>
</protein>
<dbReference type="Proteomes" id="UP000239907">
    <property type="component" value="Unassembled WGS sequence"/>
</dbReference>
<dbReference type="PANTHER" id="PTHR31988">
    <property type="entry name" value="ESTERASE, PUTATIVE (DUF303)-RELATED"/>
    <property type="match status" value="1"/>
</dbReference>
<feature type="region of interest" description="Disordered" evidence="2">
    <location>
        <begin position="95"/>
        <end position="116"/>
    </location>
</feature>
<evidence type="ECO:0000259" key="3">
    <source>
        <dbReference type="Pfam" id="PF03629"/>
    </source>
</evidence>
<dbReference type="EMBL" id="MQWA01000001">
    <property type="protein sequence ID" value="PQJ29453.1"/>
    <property type="molecule type" value="Genomic_DNA"/>
</dbReference>
<dbReference type="GO" id="GO:0016788">
    <property type="term" value="F:hydrolase activity, acting on ester bonds"/>
    <property type="evidence" value="ECO:0007669"/>
    <property type="project" value="UniProtKB-ARBA"/>
</dbReference>
<dbReference type="Gene3D" id="3.40.50.1110">
    <property type="entry name" value="SGNH hydrolase"/>
    <property type="match status" value="1"/>
</dbReference>
<dbReference type="RefSeq" id="WP_105043952.1">
    <property type="nucleotide sequence ID" value="NZ_MQWA01000001.1"/>
</dbReference>
<dbReference type="Pfam" id="PF03629">
    <property type="entry name" value="SASA"/>
    <property type="match status" value="1"/>
</dbReference>
<keyword evidence="5" id="KW-1185">Reference proteome</keyword>
<comment type="caution">
    <text evidence="4">The sequence shown here is derived from an EMBL/GenBank/DDBJ whole genome shotgun (WGS) entry which is preliminary data.</text>
</comment>
<dbReference type="AlphaFoldDB" id="A0A2S7U5J8"/>
<dbReference type="PANTHER" id="PTHR31988:SF19">
    <property type="entry name" value="9-O-ACETYL-N-ACETYLNEURAMINIC ACID DEACETYLASE-RELATED"/>
    <property type="match status" value="1"/>
</dbReference>
<proteinExistence type="predicted"/>